<organism evidence="2 3">
    <name type="scientific">Thiobacillus denitrificans</name>
    <dbReference type="NCBI Taxonomy" id="36861"/>
    <lineage>
        <taxon>Bacteria</taxon>
        <taxon>Pseudomonadati</taxon>
        <taxon>Pseudomonadota</taxon>
        <taxon>Betaproteobacteria</taxon>
        <taxon>Nitrosomonadales</taxon>
        <taxon>Thiobacillaceae</taxon>
        <taxon>Thiobacillus</taxon>
    </lineage>
</organism>
<dbReference type="SUPFAM" id="SSF53474">
    <property type="entry name" value="alpha/beta-Hydrolases"/>
    <property type="match status" value="1"/>
</dbReference>
<sequence length="271" mass="29490">MALPSFASQSGLVEARLPSGKIASANFQAGKSGQPAVLILHGFLQTHTFPTIVSTMDALSTAGYTVVAPTLSLGISRRNKSLPCEAVHLHALDDDVAEVAFWVRWLMQKGHTRIVLVGHSFGNLQLLAYLGRSPAPAVKQVLMISLTDVEVKQNAQQRAGLAQDLRDRVSRRDHALAEVEFGHCKKYVSPPAGLLSYMRISRQTILDSLAKSAVPIEVIMGGKDDRMGADWVEKLVSRGIAVRVIPGASHFFDNQYEFDLQEAVLQALPGR</sequence>
<gene>
    <name evidence="2" type="ORF">ABW22_09080</name>
</gene>
<reference evidence="2 3" key="1">
    <citation type="journal article" date="2015" name="Appl. Environ. Microbiol.">
        <title>Aerobic and Anaerobic Thiosulfate Oxidation by a Cold-Adapted, Subglacial Chemoautotroph.</title>
        <authorList>
            <person name="Harrold Z.R."/>
            <person name="Skidmore M.L."/>
            <person name="Hamilton T.L."/>
            <person name="Desch L."/>
            <person name="Amada K."/>
            <person name="van Gelder W."/>
            <person name="Glover K."/>
            <person name="Roden E.E."/>
            <person name="Boyd E.S."/>
        </authorList>
    </citation>
    <scope>NUCLEOTIDE SEQUENCE [LARGE SCALE GENOMIC DNA]</scope>
    <source>
        <strain evidence="2 3">RG</strain>
    </source>
</reference>
<comment type="caution">
    <text evidence="2">The sequence shown here is derived from an EMBL/GenBank/DDBJ whole genome shotgun (WGS) entry which is preliminary data.</text>
</comment>
<dbReference type="AlphaFoldDB" id="A0A106BPE3"/>
<evidence type="ECO:0000313" key="3">
    <source>
        <dbReference type="Proteomes" id="UP000064243"/>
    </source>
</evidence>
<evidence type="ECO:0000259" key="1">
    <source>
        <dbReference type="Pfam" id="PF12697"/>
    </source>
</evidence>
<dbReference type="Pfam" id="PF12697">
    <property type="entry name" value="Abhydrolase_6"/>
    <property type="match status" value="1"/>
</dbReference>
<accession>A0A106BPE3</accession>
<dbReference type="PATRIC" id="fig|36861.3.peg.1471"/>
<name>A0A106BPE3_THIDE</name>
<evidence type="ECO:0000313" key="2">
    <source>
        <dbReference type="EMBL" id="KVW96192.1"/>
    </source>
</evidence>
<dbReference type="InterPro" id="IPR029058">
    <property type="entry name" value="AB_hydrolase_fold"/>
</dbReference>
<proteinExistence type="predicted"/>
<dbReference type="EMBL" id="LDUG01000021">
    <property type="protein sequence ID" value="KVW96192.1"/>
    <property type="molecule type" value="Genomic_DNA"/>
</dbReference>
<protein>
    <recommendedName>
        <fullName evidence="1">AB hydrolase-1 domain-containing protein</fullName>
    </recommendedName>
</protein>
<keyword evidence="3" id="KW-1185">Reference proteome</keyword>
<dbReference type="InterPro" id="IPR000073">
    <property type="entry name" value="AB_hydrolase_1"/>
</dbReference>
<feature type="domain" description="AB hydrolase-1" evidence="1">
    <location>
        <begin position="37"/>
        <end position="252"/>
    </location>
</feature>
<dbReference type="Gene3D" id="3.40.50.1820">
    <property type="entry name" value="alpha/beta hydrolase"/>
    <property type="match status" value="1"/>
</dbReference>
<dbReference type="Proteomes" id="UP000064243">
    <property type="component" value="Unassembled WGS sequence"/>
</dbReference>